<dbReference type="PANTHER" id="PTHR13604:SF0">
    <property type="entry name" value="ABASIC SITE PROCESSING PROTEIN HMCES"/>
    <property type="match status" value="1"/>
</dbReference>
<dbReference type="InterPro" id="IPR036590">
    <property type="entry name" value="SRAP-like"/>
</dbReference>
<dbReference type="eggNOG" id="COG2135">
    <property type="taxonomic scope" value="Bacteria"/>
</dbReference>
<dbReference type="GO" id="GO:0008233">
    <property type="term" value="F:peptidase activity"/>
    <property type="evidence" value="ECO:0007669"/>
    <property type="project" value="UniProtKB-KW"/>
</dbReference>
<dbReference type="GO" id="GO:0016829">
    <property type="term" value="F:lyase activity"/>
    <property type="evidence" value="ECO:0007669"/>
    <property type="project" value="UniProtKB-KW"/>
</dbReference>
<evidence type="ECO:0000256" key="6">
    <source>
        <dbReference type="ARBA" id="ARBA00023125"/>
    </source>
</evidence>
<evidence type="ECO:0000256" key="5">
    <source>
        <dbReference type="ARBA" id="ARBA00023124"/>
    </source>
</evidence>
<comment type="caution">
    <text evidence="9">The sequence shown here is derived from an EMBL/GenBank/DDBJ whole genome shotgun (WGS) entry which is preliminary data.</text>
</comment>
<dbReference type="RefSeq" id="WP_005883284.1">
    <property type="nucleotide sequence ID" value="NZ_ADNU01000023.1"/>
</dbReference>
<evidence type="ECO:0000256" key="4">
    <source>
        <dbReference type="ARBA" id="ARBA00022801"/>
    </source>
</evidence>
<evidence type="ECO:0000256" key="1">
    <source>
        <dbReference type="ARBA" id="ARBA00008136"/>
    </source>
</evidence>
<accession>D4YM00</accession>
<dbReference type="EMBL" id="ADNU01000023">
    <property type="protein sequence ID" value="EFG47883.1"/>
    <property type="molecule type" value="Genomic_DNA"/>
</dbReference>
<keyword evidence="7" id="KW-0456">Lyase</keyword>
<organism evidence="9 10">
    <name type="scientific">Brevibacterium mcbrellneri ATCC 49030</name>
    <dbReference type="NCBI Taxonomy" id="585530"/>
    <lineage>
        <taxon>Bacteria</taxon>
        <taxon>Bacillati</taxon>
        <taxon>Actinomycetota</taxon>
        <taxon>Actinomycetes</taxon>
        <taxon>Micrococcales</taxon>
        <taxon>Brevibacteriaceae</taxon>
        <taxon>Brevibacterium</taxon>
    </lineage>
</organism>
<name>D4YM00_9MICO</name>
<comment type="similarity">
    <text evidence="1 8">Belongs to the SOS response-associated peptidase family.</text>
</comment>
<keyword evidence="2 8" id="KW-0645">Protease</keyword>
<dbReference type="EC" id="3.4.-.-" evidence="8"/>
<dbReference type="GO" id="GO:0003697">
    <property type="term" value="F:single-stranded DNA binding"/>
    <property type="evidence" value="ECO:0007669"/>
    <property type="project" value="InterPro"/>
</dbReference>
<evidence type="ECO:0000313" key="10">
    <source>
        <dbReference type="Proteomes" id="UP000005714"/>
    </source>
</evidence>
<dbReference type="OrthoDB" id="9782620at2"/>
<reference evidence="9 10" key="1">
    <citation type="submission" date="2010-04" db="EMBL/GenBank/DDBJ databases">
        <authorList>
            <person name="Qin X."/>
            <person name="Bachman B."/>
            <person name="Battles P."/>
            <person name="Bell A."/>
            <person name="Bess C."/>
            <person name="Bickham C."/>
            <person name="Chaboub L."/>
            <person name="Chen D."/>
            <person name="Coyle M."/>
            <person name="Deiros D.R."/>
            <person name="Dinh H."/>
            <person name="Forbes L."/>
            <person name="Fowler G."/>
            <person name="Francisco L."/>
            <person name="Fu Q."/>
            <person name="Gubbala S."/>
            <person name="Hale W."/>
            <person name="Han Y."/>
            <person name="Hemphill L."/>
            <person name="Highlander S.K."/>
            <person name="Hirani K."/>
            <person name="Hogues M."/>
            <person name="Jackson L."/>
            <person name="Jakkamsetti A."/>
            <person name="Javaid M."/>
            <person name="Jiang H."/>
            <person name="Korchina V."/>
            <person name="Kovar C."/>
            <person name="Lara F."/>
            <person name="Lee S."/>
            <person name="Mata R."/>
            <person name="Mathew T."/>
            <person name="Moen C."/>
            <person name="Morales K."/>
            <person name="Munidasa M."/>
            <person name="Nazareth L."/>
            <person name="Ngo R."/>
            <person name="Nguyen L."/>
            <person name="Okwuonu G."/>
            <person name="Ongeri F."/>
            <person name="Patil S."/>
            <person name="Petrosino J."/>
            <person name="Pham C."/>
            <person name="Pham P."/>
            <person name="Pu L.-L."/>
            <person name="Puazo M."/>
            <person name="Raj R."/>
            <person name="Reid J."/>
            <person name="Rouhana J."/>
            <person name="Saada N."/>
            <person name="Shang Y."/>
            <person name="Simmons D."/>
            <person name="Thornton R."/>
            <person name="Warren J."/>
            <person name="Weissenberger G."/>
            <person name="Zhang J."/>
            <person name="Zhang L."/>
            <person name="Zhou C."/>
            <person name="Zhu D."/>
            <person name="Muzny D."/>
            <person name="Worley K."/>
            <person name="Gibbs R."/>
        </authorList>
    </citation>
    <scope>NUCLEOTIDE SEQUENCE [LARGE SCALE GENOMIC DNA]</scope>
    <source>
        <strain evidence="9 10">ATCC 49030</strain>
    </source>
</reference>
<dbReference type="Pfam" id="PF02586">
    <property type="entry name" value="SRAP"/>
    <property type="match status" value="1"/>
</dbReference>
<evidence type="ECO:0000256" key="7">
    <source>
        <dbReference type="ARBA" id="ARBA00023239"/>
    </source>
</evidence>
<gene>
    <name evidence="9" type="ORF">HMPREF0183_0960</name>
</gene>
<dbReference type="PANTHER" id="PTHR13604">
    <property type="entry name" value="DC12-RELATED"/>
    <property type="match status" value="1"/>
</dbReference>
<dbReference type="InterPro" id="IPR003738">
    <property type="entry name" value="SRAP"/>
</dbReference>
<dbReference type="GO" id="GO:0106300">
    <property type="term" value="P:protein-DNA covalent cross-linking repair"/>
    <property type="evidence" value="ECO:0007669"/>
    <property type="project" value="InterPro"/>
</dbReference>
<protein>
    <recommendedName>
        <fullName evidence="8">Abasic site processing protein</fullName>
        <ecNumber evidence="8">3.4.-.-</ecNumber>
    </recommendedName>
</protein>
<dbReference type="SUPFAM" id="SSF143081">
    <property type="entry name" value="BB1717-like"/>
    <property type="match status" value="1"/>
</dbReference>
<evidence type="ECO:0000256" key="3">
    <source>
        <dbReference type="ARBA" id="ARBA00022763"/>
    </source>
</evidence>
<evidence type="ECO:0000313" key="9">
    <source>
        <dbReference type="EMBL" id="EFG47883.1"/>
    </source>
</evidence>
<keyword evidence="3" id="KW-0227">DNA damage</keyword>
<keyword evidence="4 8" id="KW-0378">Hydrolase</keyword>
<proteinExistence type="inferred from homology"/>
<sequence>MASDPADIGRELGVEHERYAFSPRYNVPPGSALPIVCDSVSDTGEILRCLETAGWGLVPGWAKDLKIGFRAFNARSETVADKPMFRSAFARRRCVVPVSGYYEWAVEDGEKTPWLMHGDGWLFLAGLYEFAKCDALGIPETDPRVTEGWYVSTTILTMPSQGHLVDVHDRMPLMLDREGVDRWCEQVETKGEALSILDVALQAVDVDRVERYRVSRAVGNVRNDGPELVAPVSE</sequence>
<dbReference type="Proteomes" id="UP000005714">
    <property type="component" value="Unassembled WGS sequence"/>
</dbReference>
<keyword evidence="6" id="KW-0238">DNA-binding</keyword>
<dbReference type="AlphaFoldDB" id="D4YM00"/>
<evidence type="ECO:0000256" key="2">
    <source>
        <dbReference type="ARBA" id="ARBA00022670"/>
    </source>
</evidence>
<dbReference type="STRING" id="585530.HMPREF0183_0960"/>
<dbReference type="Gene3D" id="3.90.1680.10">
    <property type="entry name" value="SOS response associated peptidase-like"/>
    <property type="match status" value="1"/>
</dbReference>
<evidence type="ECO:0000256" key="8">
    <source>
        <dbReference type="RuleBase" id="RU364100"/>
    </source>
</evidence>
<keyword evidence="10" id="KW-1185">Reference proteome</keyword>
<keyword evidence="5" id="KW-0190">Covalent protein-DNA linkage</keyword>
<dbReference type="GO" id="GO:0006508">
    <property type="term" value="P:proteolysis"/>
    <property type="evidence" value="ECO:0007669"/>
    <property type="project" value="UniProtKB-KW"/>
</dbReference>